<protein>
    <recommendedName>
        <fullName evidence="1">non-specific serine/threonine protein kinase</fullName>
        <ecNumber evidence="1">2.7.11.1</ecNumber>
    </recommendedName>
</protein>
<dbReference type="GO" id="GO:0005634">
    <property type="term" value="C:nucleus"/>
    <property type="evidence" value="ECO:0007669"/>
    <property type="project" value="TreeGrafter"/>
</dbReference>
<dbReference type="AlphaFoldDB" id="A0A915D703"/>
<evidence type="ECO:0000256" key="8">
    <source>
        <dbReference type="ARBA" id="ARBA00048679"/>
    </source>
</evidence>
<dbReference type="InterPro" id="IPR011009">
    <property type="entry name" value="Kinase-like_dom_sf"/>
</dbReference>
<organism evidence="10 11">
    <name type="scientific">Ditylenchus dipsaci</name>
    <dbReference type="NCBI Taxonomy" id="166011"/>
    <lineage>
        <taxon>Eukaryota</taxon>
        <taxon>Metazoa</taxon>
        <taxon>Ecdysozoa</taxon>
        <taxon>Nematoda</taxon>
        <taxon>Chromadorea</taxon>
        <taxon>Rhabditida</taxon>
        <taxon>Tylenchina</taxon>
        <taxon>Tylenchomorpha</taxon>
        <taxon>Sphaerularioidea</taxon>
        <taxon>Anguinidae</taxon>
        <taxon>Anguininae</taxon>
        <taxon>Ditylenchus</taxon>
    </lineage>
</organism>
<keyword evidence="5" id="KW-0418">Kinase</keyword>
<comment type="catalytic activity">
    <reaction evidence="8">
        <text>L-seryl-[protein] + ATP = O-phospho-L-seryl-[protein] + ADP + H(+)</text>
        <dbReference type="Rhea" id="RHEA:17989"/>
        <dbReference type="Rhea" id="RHEA-COMP:9863"/>
        <dbReference type="Rhea" id="RHEA-COMP:11604"/>
        <dbReference type="ChEBI" id="CHEBI:15378"/>
        <dbReference type="ChEBI" id="CHEBI:29999"/>
        <dbReference type="ChEBI" id="CHEBI:30616"/>
        <dbReference type="ChEBI" id="CHEBI:83421"/>
        <dbReference type="ChEBI" id="CHEBI:456216"/>
        <dbReference type="EC" id="2.7.11.1"/>
    </reaction>
</comment>
<dbReference type="Pfam" id="PF00069">
    <property type="entry name" value="Pkinase"/>
    <property type="match status" value="1"/>
</dbReference>
<evidence type="ECO:0000256" key="6">
    <source>
        <dbReference type="ARBA" id="ARBA00022840"/>
    </source>
</evidence>
<evidence type="ECO:0000256" key="1">
    <source>
        <dbReference type="ARBA" id="ARBA00012513"/>
    </source>
</evidence>
<keyword evidence="2" id="KW-0723">Serine/threonine-protein kinase</keyword>
<dbReference type="GO" id="GO:0050684">
    <property type="term" value="P:regulation of mRNA processing"/>
    <property type="evidence" value="ECO:0007669"/>
    <property type="project" value="TreeGrafter"/>
</dbReference>
<accession>A0A915D703</accession>
<evidence type="ECO:0000256" key="7">
    <source>
        <dbReference type="ARBA" id="ARBA00047899"/>
    </source>
</evidence>
<dbReference type="GO" id="GO:0005737">
    <property type="term" value="C:cytoplasm"/>
    <property type="evidence" value="ECO:0007669"/>
    <property type="project" value="TreeGrafter"/>
</dbReference>
<evidence type="ECO:0000256" key="5">
    <source>
        <dbReference type="ARBA" id="ARBA00022777"/>
    </source>
</evidence>
<dbReference type="SUPFAM" id="SSF56112">
    <property type="entry name" value="Protein kinase-like (PK-like)"/>
    <property type="match status" value="1"/>
</dbReference>
<name>A0A915D703_9BILA</name>
<dbReference type="SMART" id="SM00220">
    <property type="entry name" value="S_TKc"/>
    <property type="match status" value="1"/>
</dbReference>
<comment type="catalytic activity">
    <reaction evidence="7">
        <text>L-threonyl-[protein] + ATP = O-phospho-L-threonyl-[protein] + ADP + H(+)</text>
        <dbReference type="Rhea" id="RHEA:46608"/>
        <dbReference type="Rhea" id="RHEA-COMP:11060"/>
        <dbReference type="Rhea" id="RHEA-COMP:11605"/>
        <dbReference type="ChEBI" id="CHEBI:15378"/>
        <dbReference type="ChEBI" id="CHEBI:30013"/>
        <dbReference type="ChEBI" id="CHEBI:30616"/>
        <dbReference type="ChEBI" id="CHEBI:61977"/>
        <dbReference type="ChEBI" id="CHEBI:456216"/>
        <dbReference type="EC" id="2.7.11.1"/>
    </reaction>
</comment>
<proteinExistence type="predicted"/>
<keyword evidence="3" id="KW-0808">Transferase</keyword>
<evidence type="ECO:0000256" key="3">
    <source>
        <dbReference type="ARBA" id="ARBA00022679"/>
    </source>
</evidence>
<dbReference type="InterPro" id="IPR000719">
    <property type="entry name" value="Prot_kinase_dom"/>
</dbReference>
<dbReference type="PROSITE" id="PS00108">
    <property type="entry name" value="PROTEIN_KINASE_ST"/>
    <property type="match status" value="1"/>
</dbReference>
<dbReference type="FunFam" id="1.10.510.10:FF:000275">
    <property type="entry name" value="SRSF protein kinase 2 isoform X3"/>
    <property type="match status" value="1"/>
</dbReference>
<keyword evidence="10" id="KW-1185">Reference proteome</keyword>
<feature type="domain" description="Protein kinase" evidence="9">
    <location>
        <begin position="1"/>
        <end position="313"/>
    </location>
</feature>
<dbReference type="GO" id="GO:0005524">
    <property type="term" value="F:ATP binding"/>
    <property type="evidence" value="ECO:0007669"/>
    <property type="project" value="UniProtKB-KW"/>
</dbReference>
<keyword evidence="4" id="KW-0547">Nucleotide-binding</keyword>
<dbReference type="WBParaSite" id="jg16710">
    <property type="protein sequence ID" value="jg16710"/>
    <property type="gene ID" value="jg16710"/>
</dbReference>
<dbReference type="PANTHER" id="PTHR47634">
    <property type="entry name" value="PROTEIN KINASE DOMAIN-CONTAINING PROTEIN-RELATED"/>
    <property type="match status" value="1"/>
</dbReference>
<dbReference type="Proteomes" id="UP000887574">
    <property type="component" value="Unplaced"/>
</dbReference>
<reference evidence="11" key="1">
    <citation type="submission" date="2022-11" db="UniProtKB">
        <authorList>
            <consortium name="WormBaseParasite"/>
        </authorList>
    </citation>
    <scope>IDENTIFICATION</scope>
</reference>
<dbReference type="Gene3D" id="1.10.510.10">
    <property type="entry name" value="Transferase(Phosphotransferase) domain 1"/>
    <property type="match status" value="1"/>
</dbReference>
<dbReference type="GO" id="GO:0000245">
    <property type="term" value="P:spliceosomal complex assembly"/>
    <property type="evidence" value="ECO:0007669"/>
    <property type="project" value="TreeGrafter"/>
</dbReference>
<evidence type="ECO:0000256" key="4">
    <source>
        <dbReference type="ARBA" id="ARBA00022741"/>
    </source>
</evidence>
<evidence type="ECO:0000313" key="10">
    <source>
        <dbReference type="Proteomes" id="UP000887574"/>
    </source>
</evidence>
<dbReference type="PROSITE" id="PS50011">
    <property type="entry name" value="PROTEIN_KINASE_DOM"/>
    <property type="match status" value="1"/>
</dbReference>
<keyword evidence="6" id="KW-0067">ATP-binding</keyword>
<evidence type="ECO:0000313" key="11">
    <source>
        <dbReference type="WBParaSite" id="jg16710"/>
    </source>
</evidence>
<dbReference type="GO" id="GO:0004674">
    <property type="term" value="F:protein serine/threonine kinase activity"/>
    <property type="evidence" value="ECO:0007669"/>
    <property type="project" value="UniProtKB-KW"/>
</dbReference>
<dbReference type="Gene3D" id="3.30.200.20">
    <property type="entry name" value="Phosphorylase Kinase, domain 1"/>
    <property type="match status" value="1"/>
</dbReference>
<dbReference type="InterPro" id="IPR051334">
    <property type="entry name" value="SRPK"/>
</dbReference>
<sequence>MGSFPPFGFAGTREETDLLRPKLCAPWKSMHMLVFVKWSCFKKFPARSIAINGRHLGIVTEALGQNLLKSIISSPKGLPLSQVRSISKQVLQGLEALHSYGIMHTDIKPENVLLELSERDIREMMKKYGVTDKAAESAVLGTEAFGDAPQQIGVKIADFSNAFELSKPCEGKIQTRQYRALEVIIGAKYGPPADMWSVACMIFELATGEYLFNPEKGPGYPMEDHHLALIAQTLGSIRPEIYKQGTYWQEFFEKGTSRLKFVNLEPSKTIVEHFPASWKYKESRPLANFLKKMLVYNTNERATARDALEDRWLKED</sequence>
<evidence type="ECO:0000259" key="9">
    <source>
        <dbReference type="PROSITE" id="PS50011"/>
    </source>
</evidence>
<dbReference type="EC" id="2.7.11.1" evidence="1"/>
<dbReference type="InterPro" id="IPR008271">
    <property type="entry name" value="Ser/Thr_kinase_AS"/>
</dbReference>
<evidence type="ECO:0000256" key="2">
    <source>
        <dbReference type="ARBA" id="ARBA00022527"/>
    </source>
</evidence>
<dbReference type="PANTHER" id="PTHR47634:SF9">
    <property type="entry name" value="PROTEIN KINASE DOMAIN-CONTAINING PROTEIN-RELATED"/>
    <property type="match status" value="1"/>
</dbReference>